<dbReference type="GO" id="GO:0008270">
    <property type="term" value="F:zinc ion binding"/>
    <property type="evidence" value="ECO:0007669"/>
    <property type="project" value="UniProtKB-KW"/>
</dbReference>
<sequence length="244" mass="28847">MVKYECKRCNYKTSRINNWRQHLRTEKHLRCVFICENCGKEYKYRSGLSKHMTNCKVKKEETISKPKIIEKKIINNTVINQYNNITFQVFLDKNCKNAIDIDELLDRLMFSKTELLDIANKRSQSDSLKTLITNNLSKLDIYDRPIHCSDIEKKDFFIKNKNIWKKDDGGGEIERFIEKVNQNGIKSVMKCMQENKFNDKDLDKTEKVIKYLTMEPIPGKKELVENIAEKTHIDLSDELKIKLI</sequence>
<name>A0A5J6VKR2_9VIRU</name>
<dbReference type="PROSITE" id="PS50157">
    <property type="entry name" value="ZINC_FINGER_C2H2_2"/>
    <property type="match status" value="1"/>
</dbReference>
<dbReference type="Pfam" id="PF00096">
    <property type="entry name" value="zf-C2H2"/>
    <property type="match status" value="1"/>
</dbReference>
<dbReference type="SMART" id="SM00355">
    <property type="entry name" value="ZnF_C2H2"/>
    <property type="match status" value="2"/>
</dbReference>
<protein>
    <recommendedName>
        <fullName evidence="2">C2H2-type domain-containing protein</fullName>
    </recommendedName>
</protein>
<keyword evidence="1" id="KW-0479">Metal-binding</keyword>
<reference evidence="3" key="1">
    <citation type="journal article" date="2019" name="Philos. Trans. R. Soc. Lond., B, Biol. Sci.">
        <title>Targeted metagenomic recovery of four divergent viruses reveals shared and distinctive characteristics of giant viruses of marine eukaryotes.</title>
        <authorList>
            <person name="Needham D.M."/>
            <person name="Poirier C."/>
            <person name="Hehenberger E."/>
            <person name="Jimenez V."/>
            <person name="Swalwell J.E."/>
            <person name="Santoro A.E."/>
            <person name="Worden A.Z."/>
        </authorList>
    </citation>
    <scope>NUCLEOTIDE SEQUENCE</scope>
    <source>
        <strain evidence="3">OPacV-421</strain>
    </source>
</reference>
<feature type="domain" description="C2H2-type" evidence="2">
    <location>
        <begin position="33"/>
        <end position="66"/>
    </location>
</feature>
<dbReference type="InterPro" id="IPR036236">
    <property type="entry name" value="Znf_C2H2_sf"/>
</dbReference>
<keyword evidence="1" id="KW-0862">Zinc</keyword>
<keyword evidence="1" id="KW-0863">Zinc-finger</keyword>
<organism evidence="3">
    <name type="scientific">Megaviridae environmental sample</name>
    <dbReference type="NCBI Taxonomy" id="1737588"/>
    <lineage>
        <taxon>Viruses</taxon>
        <taxon>Varidnaviria</taxon>
        <taxon>Bamfordvirae</taxon>
        <taxon>Nucleocytoviricota</taxon>
        <taxon>Megaviricetes</taxon>
        <taxon>Imitervirales</taxon>
        <taxon>Mimiviridae</taxon>
        <taxon>environmental samples</taxon>
    </lineage>
</organism>
<dbReference type="InterPro" id="IPR013087">
    <property type="entry name" value="Znf_C2H2_type"/>
</dbReference>
<evidence type="ECO:0000259" key="2">
    <source>
        <dbReference type="PROSITE" id="PS50157"/>
    </source>
</evidence>
<dbReference type="EMBL" id="MN448291">
    <property type="protein sequence ID" value="QFG74786.1"/>
    <property type="molecule type" value="Genomic_DNA"/>
</dbReference>
<proteinExistence type="predicted"/>
<evidence type="ECO:0000313" key="3">
    <source>
        <dbReference type="EMBL" id="QFG74786.1"/>
    </source>
</evidence>
<dbReference type="Gene3D" id="3.30.160.60">
    <property type="entry name" value="Classic Zinc Finger"/>
    <property type="match status" value="1"/>
</dbReference>
<dbReference type="SUPFAM" id="SSF57667">
    <property type="entry name" value="beta-beta-alpha zinc fingers"/>
    <property type="match status" value="1"/>
</dbReference>
<accession>A0A5J6VKR2</accession>
<evidence type="ECO:0000256" key="1">
    <source>
        <dbReference type="PROSITE-ProRule" id="PRU00042"/>
    </source>
</evidence>